<accession>A0ABV9HT57</accession>
<reference evidence="2" key="1">
    <citation type="journal article" date="2019" name="Int. J. Syst. Evol. Microbiol.">
        <title>The Global Catalogue of Microorganisms (GCM) 10K type strain sequencing project: providing services to taxonomists for standard genome sequencing and annotation.</title>
        <authorList>
            <consortium name="The Broad Institute Genomics Platform"/>
            <consortium name="The Broad Institute Genome Sequencing Center for Infectious Disease"/>
            <person name="Wu L."/>
            <person name="Ma J."/>
        </authorList>
    </citation>
    <scope>NUCLEOTIDE SEQUENCE [LARGE SCALE GENOMIC DNA]</scope>
    <source>
        <strain evidence="2">YJ-61-S</strain>
    </source>
</reference>
<dbReference type="Proteomes" id="UP001596043">
    <property type="component" value="Unassembled WGS sequence"/>
</dbReference>
<evidence type="ECO:0000313" key="2">
    <source>
        <dbReference type="Proteomes" id="UP001596043"/>
    </source>
</evidence>
<dbReference type="RefSeq" id="WP_379977539.1">
    <property type="nucleotide sequence ID" value="NZ_JBHSFV010000002.1"/>
</dbReference>
<proteinExistence type="predicted"/>
<dbReference type="CDD" id="cd11304">
    <property type="entry name" value="Cadherin_repeat"/>
    <property type="match status" value="1"/>
</dbReference>
<dbReference type="PROSITE" id="PS51257">
    <property type="entry name" value="PROKAR_LIPOPROTEIN"/>
    <property type="match status" value="1"/>
</dbReference>
<comment type="caution">
    <text evidence="1">The sequence shown here is derived from an EMBL/GenBank/DDBJ whole genome shotgun (WGS) entry which is preliminary data.</text>
</comment>
<dbReference type="Gene3D" id="2.60.40.60">
    <property type="entry name" value="Cadherins"/>
    <property type="match status" value="1"/>
</dbReference>
<sequence length="327" mass="35787">MKLSKTTNLKQAMLVFSIIVMISCGNDDDTSNPNNSINVQDFISMTFDENPETGQSIGTINATSNLPLAFSILEQAFTNAIVVNPNTGELTVGDASFFDFETNPAIQSVIEINNGVETISVDLRIDLNNRDDIAFVLTNSQQNYMDAQAGDWIEITADEYERLNQVLIDVLKAGFFEDVTTINPSSNGVFTMANLDESTRNMNIMPNNSLVFAFRYYAVDNQLNSDRHRVKQSSLANSIGFENIGNPLPPHQRENGAACFVLKGSEALITSEQGFLGFQKSSGSTMGIAITSGVMLFAQGEASEFNMESNGNLALYEGLSTTIKQWD</sequence>
<evidence type="ECO:0000313" key="1">
    <source>
        <dbReference type="EMBL" id="MFC4633338.1"/>
    </source>
</evidence>
<organism evidence="1 2">
    <name type="scientific">Dokdonia ponticola</name>
    <dbReference type="NCBI Taxonomy" id="2041041"/>
    <lineage>
        <taxon>Bacteria</taxon>
        <taxon>Pseudomonadati</taxon>
        <taxon>Bacteroidota</taxon>
        <taxon>Flavobacteriia</taxon>
        <taxon>Flavobacteriales</taxon>
        <taxon>Flavobacteriaceae</taxon>
        <taxon>Dokdonia</taxon>
    </lineage>
</organism>
<dbReference type="EMBL" id="JBHSFV010000002">
    <property type="protein sequence ID" value="MFC4633338.1"/>
    <property type="molecule type" value="Genomic_DNA"/>
</dbReference>
<dbReference type="SUPFAM" id="SSF49313">
    <property type="entry name" value="Cadherin-like"/>
    <property type="match status" value="1"/>
</dbReference>
<protein>
    <submittedName>
        <fullName evidence="1">Cadherin repeat domain-containing protein</fullName>
    </submittedName>
</protein>
<gene>
    <name evidence="1" type="ORF">ACFO3O_05435</name>
</gene>
<name>A0ABV9HT57_9FLAO</name>
<keyword evidence="2" id="KW-1185">Reference proteome</keyword>
<dbReference type="InterPro" id="IPR015919">
    <property type="entry name" value="Cadherin-like_sf"/>
</dbReference>